<keyword evidence="5 8" id="KW-1133">Transmembrane helix</keyword>
<dbReference type="InterPro" id="IPR008984">
    <property type="entry name" value="SMAD_FHA_dom_sf"/>
</dbReference>
<evidence type="ECO:0000313" key="10">
    <source>
        <dbReference type="EMBL" id="PFG36475.1"/>
    </source>
</evidence>
<dbReference type="Pfam" id="PF06271">
    <property type="entry name" value="RDD"/>
    <property type="match status" value="1"/>
</dbReference>
<feature type="region of interest" description="Disordered" evidence="7">
    <location>
        <begin position="256"/>
        <end position="367"/>
    </location>
</feature>
<evidence type="ECO:0000256" key="3">
    <source>
        <dbReference type="ARBA" id="ARBA00022553"/>
    </source>
</evidence>
<evidence type="ECO:0000256" key="2">
    <source>
        <dbReference type="ARBA" id="ARBA00022475"/>
    </source>
</evidence>
<sequence length="569" mass="57797">MNARYSSRGPSAPSLTTASYGRRVAAFLVDYVLSVVLTVPFVVPWYLGVLDASRRIAAGDVGVVPPAPPATVGLGLFLALLLGLVQWRLAGTRGYTIGKRLLGIRVLDELTAQPIGMGRYLLRQVVLAATGAVVVGYLSPLFDSSGRLRGWHDRAASSAVTEAPADEPGRRAERVARGTVDPAPTSAVPFAVPGAPSAPAPSPAAPGPVPAAPVPQPAAAQAPVPAPPAARSGVPPLPAYLGEPDAATAAQRVVPAHPVPPVPQPPVAPPVPAAQAAPVPQPSPVPQPGLAQQPSPVPPPPAGSNPVPVVPSPVVPPPPGPVAHAQHPVPAAPPVPAQPAHAPTAPAQPSAPYGNAPLGSGASASTAPTAVVPQADASGVITAVPQFGQAAARPAPSAPALVLRPDEPSRPVQAQPAPVAPVLAHAATGPIEELDDETEMTRLRTDPPRKRETSAHIPPSALLRISDGTELTITDTVLIGRNPAPASDESIGELVRVQDPGRSVSKTHLLVGVDADGVWVVDRGSTNGTVVTLVDGQQIICAEHQVVRLPEGATVTFGDYSASFVHRND</sequence>
<feature type="compositionally biased region" description="Pro residues" evidence="7">
    <location>
        <begin position="257"/>
        <end position="272"/>
    </location>
</feature>
<evidence type="ECO:0000256" key="8">
    <source>
        <dbReference type="SAM" id="Phobius"/>
    </source>
</evidence>
<feature type="compositionally biased region" description="Pro residues" evidence="7">
    <location>
        <begin position="295"/>
        <end position="321"/>
    </location>
</feature>
<dbReference type="CDD" id="cd00060">
    <property type="entry name" value="FHA"/>
    <property type="match status" value="1"/>
</dbReference>
<dbReference type="InterPro" id="IPR000253">
    <property type="entry name" value="FHA_dom"/>
</dbReference>
<name>A0A2A9EDX2_9MICO</name>
<organism evidence="10 11">
    <name type="scientific">Flavimobilis soli</name>
    <dbReference type="NCBI Taxonomy" id="442709"/>
    <lineage>
        <taxon>Bacteria</taxon>
        <taxon>Bacillati</taxon>
        <taxon>Actinomycetota</taxon>
        <taxon>Actinomycetes</taxon>
        <taxon>Micrococcales</taxon>
        <taxon>Jonesiaceae</taxon>
        <taxon>Flavimobilis</taxon>
    </lineage>
</organism>
<comment type="subcellular location">
    <subcellularLocation>
        <location evidence="1">Cell membrane</location>
        <topology evidence="1">Multi-pass membrane protein</topology>
    </subcellularLocation>
</comment>
<dbReference type="Proteomes" id="UP000221394">
    <property type="component" value="Unassembled WGS sequence"/>
</dbReference>
<feature type="compositionally biased region" description="Basic and acidic residues" evidence="7">
    <location>
        <begin position="167"/>
        <end position="176"/>
    </location>
</feature>
<feature type="transmembrane region" description="Helical" evidence="8">
    <location>
        <begin position="24"/>
        <end position="47"/>
    </location>
</feature>
<dbReference type="Gene3D" id="2.60.200.20">
    <property type="match status" value="1"/>
</dbReference>
<dbReference type="SMART" id="SM00240">
    <property type="entry name" value="FHA"/>
    <property type="match status" value="1"/>
</dbReference>
<evidence type="ECO:0000256" key="1">
    <source>
        <dbReference type="ARBA" id="ARBA00004651"/>
    </source>
</evidence>
<proteinExistence type="predicted"/>
<dbReference type="GO" id="GO:0005886">
    <property type="term" value="C:plasma membrane"/>
    <property type="evidence" value="ECO:0007669"/>
    <property type="project" value="UniProtKB-SubCell"/>
</dbReference>
<feature type="domain" description="FHA" evidence="9">
    <location>
        <begin position="477"/>
        <end position="532"/>
    </location>
</feature>
<keyword evidence="2" id="KW-1003">Cell membrane</keyword>
<dbReference type="InterPro" id="IPR051791">
    <property type="entry name" value="Pra-immunoreactive"/>
</dbReference>
<feature type="region of interest" description="Disordered" evidence="7">
    <location>
        <begin position="156"/>
        <end position="242"/>
    </location>
</feature>
<evidence type="ECO:0000256" key="6">
    <source>
        <dbReference type="ARBA" id="ARBA00023136"/>
    </source>
</evidence>
<dbReference type="EMBL" id="PDJH01000001">
    <property type="protein sequence ID" value="PFG36475.1"/>
    <property type="molecule type" value="Genomic_DNA"/>
</dbReference>
<dbReference type="Pfam" id="PF00498">
    <property type="entry name" value="FHA"/>
    <property type="match status" value="1"/>
</dbReference>
<dbReference type="PANTHER" id="PTHR36115:SF6">
    <property type="entry name" value="PROLINE-RICH ANTIGEN HOMOLOG"/>
    <property type="match status" value="1"/>
</dbReference>
<feature type="compositionally biased region" description="Low complexity" evidence="7">
    <location>
        <begin position="217"/>
        <end position="234"/>
    </location>
</feature>
<evidence type="ECO:0000259" key="9">
    <source>
        <dbReference type="PROSITE" id="PS50006"/>
    </source>
</evidence>
<feature type="compositionally biased region" description="Low complexity" evidence="7">
    <location>
        <begin position="338"/>
        <end position="352"/>
    </location>
</feature>
<keyword evidence="6 8" id="KW-0472">Membrane</keyword>
<gene>
    <name evidence="10" type="ORF">ATL41_1202</name>
</gene>
<evidence type="ECO:0000256" key="7">
    <source>
        <dbReference type="SAM" id="MobiDB-lite"/>
    </source>
</evidence>
<reference evidence="10 11" key="1">
    <citation type="submission" date="2017-10" db="EMBL/GenBank/DDBJ databases">
        <title>Sequencing the genomes of 1000 actinobacteria strains.</title>
        <authorList>
            <person name="Klenk H.-P."/>
        </authorList>
    </citation>
    <scope>NUCLEOTIDE SEQUENCE [LARGE SCALE GENOMIC DNA]</scope>
    <source>
        <strain evidence="10 11">DSM 21574</strain>
    </source>
</reference>
<dbReference type="PANTHER" id="PTHR36115">
    <property type="entry name" value="PROLINE-RICH ANTIGEN HOMOLOG-RELATED"/>
    <property type="match status" value="1"/>
</dbReference>
<dbReference type="SUPFAM" id="SSF49879">
    <property type="entry name" value="SMAD/FHA domain"/>
    <property type="match status" value="1"/>
</dbReference>
<dbReference type="PROSITE" id="PS50006">
    <property type="entry name" value="FHA_DOMAIN"/>
    <property type="match status" value="1"/>
</dbReference>
<comment type="caution">
    <text evidence="10">The sequence shown here is derived from an EMBL/GenBank/DDBJ whole genome shotgun (WGS) entry which is preliminary data.</text>
</comment>
<dbReference type="AlphaFoldDB" id="A0A2A9EDX2"/>
<accession>A0A2A9EDX2</accession>
<evidence type="ECO:0000256" key="5">
    <source>
        <dbReference type="ARBA" id="ARBA00022989"/>
    </source>
</evidence>
<evidence type="ECO:0000256" key="4">
    <source>
        <dbReference type="ARBA" id="ARBA00022692"/>
    </source>
</evidence>
<evidence type="ECO:0000313" key="11">
    <source>
        <dbReference type="Proteomes" id="UP000221394"/>
    </source>
</evidence>
<dbReference type="RefSeq" id="WP_098457654.1">
    <property type="nucleotide sequence ID" value="NZ_PDJH01000001.1"/>
</dbReference>
<dbReference type="InterPro" id="IPR010432">
    <property type="entry name" value="RDD"/>
</dbReference>
<dbReference type="OrthoDB" id="3254248at2"/>
<keyword evidence="3" id="KW-0597">Phosphoprotein</keyword>
<protein>
    <submittedName>
        <fullName evidence="10">Putative RDD family membrane protein YckC</fullName>
    </submittedName>
</protein>
<feature type="compositionally biased region" description="Pro residues" evidence="7">
    <location>
        <begin position="196"/>
        <end position="216"/>
    </location>
</feature>
<feature type="transmembrane region" description="Helical" evidence="8">
    <location>
        <begin position="67"/>
        <end position="90"/>
    </location>
</feature>
<keyword evidence="11" id="KW-1185">Reference proteome</keyword>
<feature type="transmembrane region" description="Helical" evidence="8">
    <location>
        <begin position="120"/>
        <end position="139"/>
    </location>
</feature>
<keyword evidence="4 8" id="KW-0812">Transmembrane</keyword>